<protein>
    <submittedName>
        <fullName evidence="2">Serine/threonine protein phosphatase</fullName>
    </submittedName>
</protein>
<dbReference type="Gene3D" id="3.40.50.10810">
    <property type="entry name" value="Tandem AAA-ATPase domain"/>
    <property type="match status" value="1"/>
</dbReference>
<dbReference type="Gene3D" id="3.40.50.300">
    <property type="entry name" value="P-loop containing nucleotide triphosphate hydrolases"/>
    <property type="match status" value="1"/>
</dbReference>
<evidence type="ECO:0000256" key="1">
    <source>
        <dbReference type="ARBA" id="ARBA00022801"/>
    </source>
</evidence>
<dbReference type="GO" id="GO:0005524">
    <property type="term" value="F:ATP binding"/>
    <property type="evidence" value="ECO:0007669"/>
    <property type="project" value="InterPro"/>
</dbReference>
<dbReference type="InterPro" id="IPR038718">
    <property type="entry name" value="SNF2-like_sf"/>
</dbReference>
<proteinExistence type="predicted"/>
<dbReference type="Pfam" id="PF00176">
    <property type="entry name" value="SNF2-rel_dom"/>
    <property type="match status" value="1"/>
</dbReference>
<dbReference type="SMART" id="SM00490">
    <property type="entry name" value="HELICc"/>
    <property type="match status" value="1"/>
</dbReference>
<gene>
    <name evidence="2" type="ORF">AVM11_17470</name>
</gene>
<dbReference type="CDD" id="cd18793">
    <property type="entry name" value="SF2_C_SNF"/>
    <property type="match status" value="1"/>
</dbReference>
<dbReference type="RefSeq" id="WP_062126958.1">
    <property type="nucleotide sequence ID" value="NZ_CP017579.1"/>
</dbReference>
<dbReference type="InterPro" id="IPR014001">
    <property type="entry name" value="Helicase_ATP-bd"/>
</dbReference>
<dbReference type="Pfam" id="PF00271">
    <property type="entry name" value="Helicase_C"/>
    <property type="match status" value="1"/>
</dbReference>
<evidence type="ECO:0000313" key="2">
    <source>
        <dbReference type="EMBL" id="KZB95074.1"/>
    </source>
</evidence>
<organism evidence="2 3">
    <name type="scientific">Sphingomonas melonis TY</name>
    <dbReference type="NCBI Taxonomy" id="621456"/>
    <lineage>
        <taxon>Bacteria</taxon>
        <taxon>Pseudomonadati</taxon>
        <taxon>Pseudomonadota</taxon>
        <taxon>Alphaproteobacteria</taxon>
        <taxon>Sphingomonadales</taxon>
        <taxon>Sphingomonadaceae</taxon>
        <taxon>Sphingomonas</taxon>
    </lineage>
</organism>
<dbReference type="InterPro" id="IPR001650">
    <property type="entry name" value="Helicase_C-like"/>
</dbReference>
<dbReference type="PROSITE" id="PS51192">
    <property type="entry name" value="HELICASE_ATP_BIND_1"/>
    <property type="match status" value="1"/>
</dbReference>
<dbReference type="Proteomes" id="UP000078460">
    <property type="component" value="Unassembled WGS sequence"/>
</dbReference>
<dbReference type="SMART" id="SM00487">
    <property type="entry name" value="DEXDc"/>
    <property type="match status" value="1"/>
</dbReference>
<sequence>MPMWELRGRELWLADDVGGTRLPVADEIYGALVERDPGAQNLPTSAADVRASRYPLAPALTISDSDDSGSPKYAISGSVRGIRLDLDPADLERGHVVADGVWYPIDASGAAEVLELLQSAGIDLGAARSLRSFLALRKAATAGAAVEDHMAGLPISPLAFAPPADDVPAGVDATLYSYQLAGWRWLKFLLAEGVGGLLADEMGLGKTLQIISALSDAGAGRLSPALIIAPGSLLENWRREIGKFAPHLKVLKHHGPERTGRPADLHGFDAVITSYDSVVRDNSLLNMIEWAVVILDEAQFIRNPQAQRTKSVKHLRRRAGLAVTGTPIENRLLDLWSIMDFVLPDHLGDQKAFEAQFADDVDGAAMLEPLVSPLMLRRRVADVAQDLPPRIDIPQVLELDDSEAAAYDAIRERIAAEYGAAATLVALTSLRRFCAHPSLMDGSSHAADPMSFSKFRRLDELIEEIFARNEKVIIFTSFTAMADMIARHMEHRFGAFAGVIDGRLPIDDRQPMIDRFSEVRGGAALILNPKAGGAGLNITAANHVIHYNPEWNPALEDQASARAYRRGQELPVTVHRLLVADTVEDVVDERLSRKRALSSTAVIGVEGAEDDYGDVVAALSRSPAKMAGGTK</sequence>
<dbReference type="InterPro" id="IPR027417">
    <property type="entry name" value="P-loop_NTPase"/>
</dbReference>
<dbReference type="SUPFAM" id="SSF52540">
    <property type="entry name" value="P-loop containing nucleoside triphosphate hydrolases"/>
    <property type="match status" value="2"/>
</dbReference>
<dbReference type="InterPro" id="IPR000330">
    <property type="entry name" value="SNF2_N"/>
</dbReference>
<dbReference type="OrthoDB" id="9814088at2"/>
<dbReference type="AlphaFoldDB" id="A0A175Y2N4"/>
<reference evidence="2" key="1">
    <citation type="submission" date="2016-03" db="EMBL/GenBank/DDBJ databases">
        <title>Sphingomonas melonis TY, whole genome shotgun sequencing.</title>
        <authorList>
            <person name="Wang H."/>
            <person name="Zhu P."/>
        </authorList>
    </citation>
    <scope>NUCLEOTIDE SEQUENCE [LARGE SCALE GENOMIC DNA]</scope>
    <source>
        <strain evidence="2">TY</strain>
    </source>
</reference>
<keyword evidence="1" id="KW-0378">Hydrolase</keyword>
<comment type="caution">
    <text evidence="2">The sequence shown here is derived from an EMBL/GenBank/DDBJ whole genome shotgun (WGS) entry which is preliminary data.</text>
</comment>
<dbReference type="EMBL" id="LQCK02000018">
    <property type="protein sequence ID" value="KZB95074.1"/>
    <property type="molecule type" value="Genomic_DNA"/>
</dbReference>
<name>A0A175Y2N4_9SPHN</name>
<dbReference type="GO" id="GO:0016787">
    <property type="term" value="F:hydrolase activity"/>
    <property type="evidence" value="ECO:0007669"/>
    <property type="project" value="UniProtKB-KW"/>
</dbReference>
<evidence type="ECO:0000313" key="3">
    <source>
        <dbReference type="Proteomes" id="UP000078460"/>
    </source>
</evidence>
<dbReference type="InterPro" id="IPR049730">
    <property type="entry name" value="SNF2/RAD54-like_C"/>
</dbReference>
<dbReference type="KEGG" id="smy:BJP26_19335"/>
<accession>A0A175Y2N4</accession>
<dbReference type="PROSITE" id="PS51194">
    <property type="entry name" value="HELICASE_CTER"/>
    <property type="match status" value="1"/>
</dbReference>
<dbReference type="PANTHER" id="PTHR10799">
    <property type="entry name" value="SNF2/RAD54 HELICASE FAMILY"/>
    <property type="match status" value="1"/>
</dbReference>
<keyword evidence="3" id="KW-1185">Reference proteome</keyword>
<dbReference type="GO" id="GO:0004386">
    <property type="term" value="F:helicase activity"/>
    <property type="evidence" value="ECO:0007669"/>
    <property type="project" value="UniProtKB-KW"/>
</dbReference>